<feature type="transmembrane region" description="Helical" evidence="7">
    <location>
        <begin position="87"/>
        <end position="104"/>
    </location>
</feature>
<dbReference type="PANTHER" id="PTHR30589:SF0">
    <property type="entry name" value="PHOSPHATIDYLGLYCEROL--PROLIPOPROTEIN DIACYLGLYCERYL TRANSFERASE"/>
    <property type="match status" value="1"/>
</dbReference>
<evidence type="ECO:0000256" key="1">
    <source>
        <dbReference type="ARBA" id="ARBA00007150"/>
    </source>
</evidence>
<keyword evidence="8" id="KW-0328">Glycosyltransferase</keyword>
<dbReference type="NCBIfam" id="NF000778">
    <property type="entry name" value="PRK00052.3-4"/>
    <property type="match status" value="1"/>
</dbReference>
<comment type="catalytic activity">
    <reaction evidence="7">
        <text>L-cysteinyl-[prolipoprotein] + a 1,2-diacyl-sn-glycero-3-phospho-(1'-sn-glycerol) = an S-1,2-diacyl-sn-glyceryl-L-cysteinyl-[prolipoprotein] + sn-glycerol 1-phosphate + H(+)</text>
        <dbReference type="Rhea" id="RHEA:56712"/>
        <dbReference type="Rhea" id="RHEA-COMP:14679"/>
        <dbReference type="Rhea" id="RHEA-COMP:14680"/>
        <dbReference type="ChEBI" id="CHEBI:15378"/>
        <dbReference type="ChEBI" id="CHEBI:29950"/>
        <dbReference type="ChEBI" id="CHEBI:57685"/>
        <dbReference type="ChEBI" id="CHEBI:64716"/>
        <dbReference type="ChEBI" id="CHEBI:140658"/>
        <dbReference type="EC" id="2.5.1.145"/>
    </reaction>
</comment>
<feature type="transmembrane region" description="Helical" evidence="7">
    <location>
        <begin position="45"/>
        <end position="67"/>
    </location>
</feature>
<keyword evidence="6 7" id="KW-0472">Membrane</keyword>
<keyword evidence="5 7" id="KW-1133">Transmembrane helix</keyword>
<evidence type="ECO:0000256" key="5">
    <source>
        <dbReference type="ARBA" id="ARBA00022989"/>
    </source>
</evidence>
<sequence length="256" mass="28481">MKNELFTIGPFTVYGYGTMIALGVLAAYITAEYRARKQKLPYEHVFFLVIWCVLGGFAGAKLLFWITEFRRILEDPGFMIRTFRDGFVVYGGILGGILAGYLYCRKKGLVFLKFFDLVMPSIALAQGIGRIGCLLAGCCYGKETDSFPSITFYDSAFAPNGVPLIPTQIYASVLDFLHFFLLLFLAKRKKADGQIAACYLCFYSLGRFILEFFRGDLLRGSVGILSTSQFISIFTGAGGLILLAAVLKRNKKQEKA</sequence>
<feature type="transmembrane region" description="Helical" evidence="7">
    <location>
        <begin position="230"/>
        <end position="247"/>
    </location>
</feature>
<comment type="function">
    <text evidence="7">Catalyzes the transfer of the diacylglyceryl group from phosphatidylglycerol to the sulfhydryl group of the N-terminal cysteine of a prolipoprotein, the first step in the formation of mature lipoproteins.</text>
</comment>
<name>A0A9D2LS70_9FIRM</name>
<evidence type="ECO:0000313" key="8">
    <source>
        <dbReference type="EMBL" id="HJB28181.1"/>
    </source>
</evidence>
<dbReference type="NCBIfam" id="TIGR00544">
    <property type="entry name" value="lgt"/>
    <property type="match status" value="1"/>
</dbReference>
<feature type="transmembrane region" description="Helical" evidence="7">
    <location>
        <begin position="13"/>
        <end position="33"/>
    </location>
</feature>
<proteinExistence type="inferred from homology"/>
<dbReference type="GO" id="GO:0042158">
    <property type="term" value="P:lipoprotein biosynthetic process"/>
    <property type="evidence" value="ECO:0007669"/>
    <property type="project" value="UniProtKB-UniRule"/>
</dbReference>
<protein>
    <recommendedName>
        <fullName evidence="7">Phosphatidylglycerol--prolipoprotein diacylglyceryl transferase</fullName>
        <ecNumber evidence="7">2.5.1.145</ecNumber>
    </recommendedName>
</protein>
<gene>
    <name evidence="7" type="primary">lgt</name>
    <name evidence="8" type="ORF">IAA06_05225</name>
</gene>
<keyword evidence="2 7" id="KW-1003">Cell membrane</keyword>
<dbReference type="HAMAP" id="MF_01147">
    <property type="entry name" value="Lgt"/>
    <property type="match status" value="1"/>
</dbReference>
<feature type="transmembrane region" description="Helical" evidence="7">
    <location>
        <begin position="193"/>
        <end position="210"/>
    </location>
</feature>
<dbReference type="GO" id="GO:0005886">
    <property type="term" value="C:plasma membrane"/>
    <property type="evidence" value="ECO:0007669"/>
    <property type="project" value="UniProtKB-SubCell"/>
</dbReference>
<comment type="caution">
    <text evidence="8">The sequence shown here is derived from an EMBL/GenBank/DDBJ whole genome shotgun (WGS) entry which is preliminary data.</text>
</comment>
<comment type="pathway">
    <text evidence="7">Protein modification; lipoprotein biosynthesis (diacylglyceryl transfer).</text>
</comment>
<feature type="transmembrane region" description="Helical" evidence="7">
    <location>
        <begin position="169"/>
        <end position="186"/>
    </location>
</feature>
<evidence type="ECO:0000256" key="2">
    <source>
        <dbReference type="ARBA" id="ARBA00022475"/>
    </source>
</evidence>
<dbReference type="EMBL" id="DWYZ01000100">
    <property type="protein sequence ID" value="HJB28181.1"/>
    <property type="molecule type" value="Genomic_DNA"/>
</dbReference>
<dbReference type="GO" id="GO:0008961">
    <property type="term" value="F:phosphatidylglycerol-prolipoprotein diacylglyceryl transferase activity"/>
    <property type="evidence" value="ECO:0007669"/>
    <property type="project" value="UniProtKB-UniRule"/>
</dbReference>
<evidence type="ECO:0000256" key="4">
    <source>
        <dbReference type="ARBA" id="ARBA00022692"/>
    </source>
</evidence>
<keyword evidence="4 7" id="KW-0812">Transmembrane</keyword>
<comment type="subcellular location">
    <subcellularLocation>
        <location evidence="7">Cell membrane</location>
        <topology evidence="7">Multi-pass membrane protein</topology>
    </subcellularLocation>
</comment>
<dbReference type="Proteomes" id="UP000823842">
    <property type="component" value="Unassembled WGS sequence"/>
</dbReference>
<reference evidence="8" key="2">
    <citation type="submission" date="2021-04" db="EMBL/GenBank/DDBJ databases">
        <authorList>
            <person name="Gilroy R."/>
        </authorList>
    </citation>
    <scope>NUCLEOTIDE SEQUENCE</scope>
    <source>
        <strain evidence="8">ChiSjej1B19-5720</strain>
    </source>
</reference>
<evidence type="ECO:0000256" key="3">
    <source>
        <dbReference type="ARBA" id="ARBA00022679"/>
    </source>
</evidence>
<dbReference type="PANTHER" id="PTHR30589">
    <property type="entry name" value="PROLIPOPROTEIN DIACYLGLYCERYL TRANSFERASE"/>
    <property type="match status" value="1"/>
</dbReference>
<evidence type="ECO:0000256" key="7">
    <source>
        <dbReference type="HAMAP-Rule" id="MF_01147"/>
    </source>
</evidence>
<keyword evidence="3 7" id="KW-0808">Transferase</keyword>
<dbReference type="InterPro" id="IPR001640">
    <property type="entry name" value="Lgt"/>
</dbReference>
<accession>A0A9D2LS70</accession>
<comment type="similarity">
    <text evidence="1 7">Belongs to the Lgt family.</text>
</comment>
<dbReference type="Pfam" id="PF01790">
    <property type="entry name" value="LGT"/>
    <property type="match status" value="1"/>
</dbReference>
<dbReference type="AlphaFoldDB" id="A0A9D2LS70"/>
<evidence type="ECO:0000256" key="6">
    <source>
        <dbReference type="ARBA" id="ARBA00023136"/>
    </source>
</evidence>
<evidence type="ECO:0000313" key="9">
    <source>
        <dbReference type="Proteomes" id="UP000823842"/>
    </source>
</evidence>
<organism evidence="8 9">
    <name type="scientific">Candidatus Blautia faecavium</name>
    <dbReference type="NCBI Taxonomy" id="2838487"/>
    <lineage>
        <taxon>Bacteria</taxon>
        <taxon>Bacillati</taxon>
        <taxon>Bacillota</taxon>
        <taxon>Clostridia</taxon>
        <taxon>Lachnospirales</taxon>
        <taxon>Lachnospiraceae</taxon>
        <taxon>Blautia</taxon>
    </lineage>
</organism>
<reference evidence="8" key="1">
    <citation type="journal article" date="2021" name="PeerJ">
        <title>Extensive microbial diversity within the chicken gut microbiome revealed by metagenomics and culture.</title>
        <authorList>
            <person name="Gilroy R."/>
            <person name="Ravi A."/>
            <person name="Getino M."/>
            <person name="Pursley I."/>
            <person name="Horton D.L."/>
            <person name="Alikhan N.F."/>
            <person name="Baker D."/>
            <person name="Gharbi K."/>
            <person name="Hall N."/>
            <person name="Watson M."/>
            <person name="Adriaenssens E.M."/>
            <person name="Foster-Nyarko E."/>
            <person name="Jarju S."/>
            <person name="Secka A."/>
            <person name="Antonio M."/>
            <person name="Oren A."/>
            <person name="Chaudhuri R.R."/>
            <person name="La Ragione R."/>
            <person name="Hildebrand F."/>
            <person name="Pallen M.J."/>
        </authorList>
    </citation>
    <scope>NUCLEOTIDE SEQUENCE</scope>
    <source>
        <strain evidence="8">ChiSjej1B19-5720</strain>
    </source>
</reference>
<feature type="binding site" evidence="7">
    <location>
        <position position="130"/>
    </location>
    <ligand>
        <name>a 1,2-diacyl-sn-glycero-3-phospho-(1'-sn-glycerol)</name>
        <dbReference type="ChEBI" id="CHEBI:64716"/>
    </ligand>
</feature>
<dbReference type="EC" id="2.5.1.145" evidence="7"/>